<protein>
    <submittedName>
        <fullName evidence="1">Uncharacterized protein</fullName>
    </submittedName>
</protein>
<sequence length="98" mass="10973">MYVISNSLFKAISFCIHGFDDFCAEIREKVVQNIATRWGLFKDFAVLKEAGVYKKHETYNGFTGCSIALHEVFKTKKSSGWQPRSSEVAGAVLSKESS</sequence>
<evidence type="ECO:0000313" key="1">
    <source>
        <dbReference type="EMBL" id="GBM36911.1"/>
    </source>
</evidence>
<name>A0A4Y2F6S9_ARAVE</name>
<dbReference type="Proteomes" id="UP000499080">
    <property type="component" value="Unassembled WGS sequence"/>
</dbReference>
<accession>A0A4Y2F6S9</accession>
<keyword evidence="2" id="KW-1185">Reference proteome</keyword>
<organism evidence="1 2">
    <name type="scientific">Araneus ventricosus</name>
    <name type="common">Orbweaver spider</name>
    <name type="synonym">Epeira ventricosa</name>
    <dbReference type="NCBI Taxonomy" id="182803"/>
    <lineage>
        <taxon>Eukaryota</taxon>
        <taxon>Metazoa</taxon>
        <taxon>Ecdysozoa</taxon>
        <taxon>Arthropoda</taxon>
        <taxon>Chelicerata</taxon>
        <taxon>Arachnida</taxon>
        <taxon>Araneae</taxon>
        <taxon>Araneomorphae</taxon>
        <taxon>Entelegynae</taxon>
        <taxon>Araneoidea</taxon>
        <taxon>Araneidae</taxon>
        <taxon>Araneus</taxon>
    </lineage>
</organism>
<evidence type="ECO:0000313" key="2">
    <source>
        <dbReference type="Proteomes" id="UP000499080"/>
    </source>
</evidence>
<dbReference type="EMBL" id="BGPR01095022">
    <property type="protein sequence ID" value="GBM36911.1"/>
    <property type="molecule type" value="Genomic_DNA"/>
</dbReference>
<dbReference type="OrthoDB" id="409956at2759"/>
<gene>
    <name evidence="1" type="ORF">AVEN_158595_1</name>
</gene>
<proteinExistence type="predicted"/>
<comment type="caution">
    <text evidence="1">The sequence shown here is derived from an EMBL/GenBank/DDBJ whole genome shotgun (WGS) entry which is preliminary data.</text>
</comment>
<dbReference type="AlphaFoldDB" id="A0A4Y2F6S9"/>
<reference evidence="1 2" key="1">
    <citation type="journal article" date="2019" name="Sci. Rep.">
        <title>Orb-weaving spider Araneus ventricosus genome elucidates the spidroin gene catalogue.</title>
        <authorList>
            <person name="Kono N."/>
            <person name="Nakamura H."/>
            <person name="Ohtoshi R."/>
            <person name="Moran D.A.P."/>
            <person name="Shinohara A."/>
            <person name="Yoshida Y."/>
            <person name="Fujiwara M."/>
            <person name="Mori M."/>
            <person name="Tomita M."/>
            <person name="Arakawa K."/>
        </authorList>
    </citation>
    <scope>NUCLEOTIDE SEQUENCE [LARGE SCALE GENOMIC DNA]</scope>
</reference>